<dbReference type="GO" id="GO:0003724">
    <property type="term" value="F:RNA helicase activity"/>
    <property type="evidence" value="ECO:0007669"/>
    <property type="project" value="UniProtKB-EC"/>
</dbReference>
<dbReference type="GO" id="GO:0003968">
    <property type="term" value="F:RNA-directed RNA polymerase activity"/>
    <property type="evidence" value="ECO:0007669"/>
    <property type="project" value="UniProtKB-KW"/>
</dbReference>
<dbReference type="InterPro" id="IPR007094">
    <property type="entry name" value="RNA-dir_pol_PSvirus"/>
</dbReference>
<accession>O55801</accession>
<feature type="domain" description="RdRp catalytic" evidence="8">
    <location>
        <begin position="68"/>
        <end position="220"/>
    </location>
</feature>
<dbReference type="GO" id="GO:0039694">
    <property type="term" value="P:viral RNA genome replication"/>
    <property type="evidence" value="ECO:0007669"/>
    <property type="project" value="InterPro"/>
</dbReference>
<dbReference type="Pfam" id="PF20483">
    <property type="entry name" value="Flavi_NS5_thumb"/>
    <property type="match status" value="1"/>
</dbReference>
<evidence type="ECO:0000313" key="10">
    <source>
        <dbReference type="Proteomes" id="UP000232563"/>
    </source>
</evidence>
<dbReference type="RefSeq" id="YP_009664837.1">
    <property type="nucleotide sequence ID" value="NC_043115.1"/>
</dbReference>
<reference evidence="9 10" key="1">
    <citation type="journal article" date="1998" name="J. Virol.">
        <title>Phylogeny of the genus Flavivirus.</title>
        <authorList>
            <person name="Kuno G."/>
            <person name="Chang G.J."/>
            <person name="Tsuchiya K.R."/>
            <person name="Karabatsos N."/>
            <person name="Cropp C.B."/>
        </authorList>
    </citation>
    <scope>NUCLEOTIDE SEQUENCE [LARGE SCALE GENOMIC DNA]</scope>
</reference>
<keyword evidence="5" id="KW-0693">Viral RNA replication</keyword>
<keyword evidence="6" id="KW-0472">Membrane</keyword>
<proteinExistence type="predicted"/>
<dbReference type="InterPro" id="IPR043502">
    <property type="entry name" value="DNA/RNA_pol_sf"/>
</dbReference>
<evidence type="ECO:0000256" key="4">
    <source>
        <dbReference type="ARBA" id="ARBA00022806"/>
    </source>
</evidence>
<dbReference type="InterPro" id="IPR000208">
    <property type="entry name" value="Flavi_RdRp_fingers/palm"/>
</dbReference>
<evidence type="ECO:0000259" key="8">
    <source>
        <dbReference type="PROSITE" id="PS50507"/>
    </source>
</evidence>
<keyword evidence="4" id="KW-0547">Nucleotide-binding</keyword>
<evidence type="ECO:0000256" key="2">
    <source>
        <dbReference type="ARBA" id="ARBA00022679"/>
    </source>
</evidence>
<keyword evidence="10" id="KW-1185">Reference proteome</keyword>
<evidence type="ECO:0000256" key="7">
    <source>
        <dbReference type="ARBA" id="ARBA00047984"/>
    </source>
</evidence>
<dbReference type="GeneID" id="40524952"/>
<organism evidence="9 10">
    <name type="scientific">Israel turkey meningoencephalomyelitis virus</name>
    <dbReference type="NCBI Taxonomy" id="64291"/>
    <lineage>
        <taxon>Viruses</taxon>
        <taxon>Riboviria</taxon>
        <taxon>Orthornavirae</taxon>
        <taxon>Kitrinoviricota</taxon>
        <taxon>Flasuviricetes</taxon>
        <taxon>Amarillovirales</taxon>
        <taxon>Flaviviridae</taxon>
        <taxon>Orthoflavivirus</taxon>
        <taxon>Orthoflavivirus israelense</taxon>
    </lineage>
</organism>
<dbReference type="SUPFAM" id="SSF56672">
    <property type="entry name" value="DNA/RNA polymerases"/>
    <property type="match status" value="1"/>
</dbReference>
<dbReference type="EMBL" id="AF013377">
    <property type="protein sequence ID" value="AAC58765.1"/>
    <property type="molecule type" value="Genomic_RNA"/>
</dbReference>
<feature type="non-terminal residue" evidence="9">
    <location>
        <position position="1"/>
    </location>
</feature>
<keyword evidence="4" id="KW-0347">Helicase</keyword>
<dbReference type="Proteomes" id="UP000232563">
    <property type="component" value="Segment"/>
</dbReference>
<evidence type="ECO:0000256" key="5">
    <source>
        <dbReference type="ARBA" id="ARBA00022953"/>
    </source>
</evidence>
<dbReference type="GO" id="GO:0005524">
    <property type="term" value="F:ATP binding"/>
    <property type="evidence" value="ECO:0007669"/>
    <property type="project" value="InterPro"/>
</dbReference>
<evidence type="ECO:0000256" key="1">
    <source>
        <dbReference type="ARBA" id="ARBA00022484"/>
    </source>
</evidence>
<protein>
    <submittedName>
        <fullName evidence="9">NS5 protein</fullName>
    </submittedName>
</protein>
<keyword evidence="4" id="KW-0378">Hydrolase</keyword>
<comment type="catalytic activity">
    <reaction evidence="7">
        <text>ATP + H2O = ADP + phosphate + H(+)</text>
        <dbReference type="Rhea" id="RHEA:13065"/>
        <dbReference type="ChEBI" id="CHEBI:15377"/>
        <dbReference type="ChEBI" id="CHEBI:15378"/>
        <dbReference type="ChEBI" id="CHEBI:30616"/>
        <dbReference type="ChEBI" id="CHEBI:43474"/>
        <dbReference type="ChEBI" id="CHEBI:456216"/>
        <dbReference type="EC" id="3.6.4.13"/>
    </reaction>
</comment>
<feature type="non-terminal residue" evidence="9">
    <location>
        <position position="345"/>
    </location>
</feature>
<gene>
    <name evidence="9" type="primary">NS5</name>
</gene>
<keyword evidence="3" id="KW-0548">Nucleotidyltransferase</keyword>
<dbReference type="Gene3D" id="1.10.260.90">
    <property type="match status" value="1"/>
</dbReference>
<keyword evidence="1" id="KW-0696">RNA-directed RNA polymerase</keyword>
<dbReference type="KEGG" id="vg:40524952"/>
<evidence type="ECO:0000313" key="9">
    <source>
        <dbReference type="EMBL" id="AAC58765.1"/>
    </source>
</evidence>
<dbReference type="Gene3D" id="3.30.70.2840">
    <property type="entry name" value="Flavivirus RNA-directed RNA polymerase, thumb domain"/>
    <property type="match status" value="1"/>
</dbReference>
<sequence length="345" mass="39229">KMGEFGKAKGSRAIWYMWLGSRFLEFEALGFLNEDHWMGRENTLGGVEGMGLQKLGYVLRDMAGKEGGLMYADDTAGWDTRITKADLENEALILEKMDPEHRRLAESLIKFAYMNKVVKVMRPGREGVTVMDVISREDQRGSGQVVTYALNTFTNLCVQLIRCMEGEGLLKPEEVEGLERGKHKKIQDWLGKNGRERLAAMAVSGDDCVVKPMDDRFSTALHFLNSMSKIRKDIPEWKPSTGWRNWQDVPFCSHHFHELNMKDGRTIVVPCRHQDELIGRARLSPGSGWSLTETACLSKAYGQMWLLMYFHRRDLRLMANAICSSVPISWVPTGRTPWSIHGKGE</sequence>
<dbReference type="FunFam" id="3.30.70.2840:FF:000001">
    <property type="entry name" value="Genome polyprotein"/>
    <property type="match status" value="1"/>
</dbReference>
<dbReference type="InterPro" id="IPR046811">
    <property type="entry name" value="Flavi_NS5_thumb"/>
</dbReference>
<evidence type="ECO:0000256" key="6">
    <source>
        <dbReference type="ARBA" id="ARBA00023136"/>
    </source>
</evidence>
<dbReference type="Pfam" id="PF00972">
    <property type="entry name" value="Flavi_NS5"/>
    <property type="match status" value="1"/>
</dbReference>
<evidence type="ECO:0000256" key="3">
    <source>
        <dbReference type="ARBA" id="ARBA00022695"/>
    </source>
</evidence>
<keyword evidence="2" id="KW-0808">Transferase</keyword>
<keyword evidence="4" id="KW-0067">ATP-binding</keyword>
<name>O55801_9FLAV</name>
<dbReference type="PROSITE" id="PS50507">
    <property type="entry name" value="RDRP_SSRNA_POS"/>
    <property type="match status" value="1"/>
</dbReference>